<feature type="transmembrane region" description="Helical" evidence="6">
    <location>
        <begin position="243"/>
        <end position="262"/>
    </location>
</feature>
<feature type="transmembrane region" description="Helical" evidence="6">
    <location>
        <begin position="307"/>
        <end position="327"/>
    </location>
</feature>
<evidence type="ECO:0000256" key="4">
    <source>
        <dbReference type="ARBA" id="ARBA00022989"/>
    </source>
</evidence>
<dbReference type="AlphaFoldDB" id="A0AAN7W036"/>
<keyword evidence="4 6" id="KW-1133">Transmembrane helix</keyword>
<evidence type="ECO:0000256" key="5">
    <source>
        <dbReference type="ARBA" id="ARBA00023136"/>
    </source>
</evidence>
<evidence type="ECO:0000259" key="7">
    <source>
        <dbReference type="PROSITE" id="PS50850"/>
    </source>
</evidence>
<dbReference type="EMBL" id="JAVRQU010000015">
    <property type="protein sequence ID" value="KAK5694614.1"/>
    <property type="molecule type" value="Genomic_DNA"/>
</dbReference>
<dbReference type="Pfam" id="PF07690">
    <property type="entry name" value="MFS_1"/>
    <property type="match status" value="1"/>
</dbReference>
<dbReference type="Gene3D" id="1.20.1250.20">
    <property type="entry name" value="MFS general substrate transporter like domains"/>
    <property type="match status" value="2"/>
</dbReference>
<reference evidence="8" key="1">
    <citation type="submission" date="2023-08" db="EMBL/GenBank/DDBJ databases">
        <title>Black Yeasts Isolated from many extreme environments.</title>
        <authorList>
            <person name="Coleine C."/>
            <person name="Stajich J.E."/>
            <person name="Selbmann L."/>
        </authorList>
    </citation>
    <scope>NUCLEOTIDE SEQUENCE</scope>
    <source>
        <strain evidence="8">CCFEE 5810</strain>
    </source>
</reference>
<dbReference type="SUPFAM" id="SSF103473">
    <property type="entry name" value="MFS general substrate transporter"/>
    <property type="match status" value="1"/>
</dbReference>
<dbReference type="PANTHER" id="PTHR43791:SF40">
    <property type="entry name" value="THIAMINE PATHWAY TRANSPORTER THI73"/>
    <property type="match status" value="1"/>
</dbReference>
<proteinExistence type="predicted"/>
<organism evidence="8 9">
    <name type="scientific">Elasticomyces elasticus</name>
    <dbReference type="NCBI Taxonomy" id="574655"/>
    <lineage>
        <taxon>Eukaryota</taxon>
        <taxon>Fungi</taxon>
        <taxon>Dikarya</taxon>
        <taxon>Ascomycota</taxon>
        <taxon>Pezizomycotina</taxon>
        <taxon>Dothideomycetes</taxon>
        <taxon>Dothideomycetidae</taxon>
        <taxon>Mycosphaerellales</taxon>
        <taxon>Teratosphaeriaceae</taxon>
        <taxon>Elasticomyces</taxon>
    </lineage>
</organism>
<feature type="transmembrane region" description="Helical" evidence="6">
    <location>
        <begin position="12"/>
        <end position="37"/>
    </location>
</feature>
<evidence type="ECO:0000256" key="2">
    <source>
        <dbReference type="ARBA" id="ARBA00022448"/>
    </source>
</evidence>
<comment type="caution">
    <text evidence="8">The sequence shown here is derived from an EMBL/GenBank/DDBJ whole genome shotgun (WGS) entry which is preliminary data.</text>
</comment>
<keyword evidence="2" id="KW-0813">Transport</keyword>
<evidence type="ECO:0000256" key="6">
    <source>
        <dbReference type="SAM" id="Phobius"/>
    </source>
</evidence>
<evidence type="ECO:0000256" key="1">
    <source>
        <dbReference type="ARBA" id="ARBA00004141"/>
    </source>
</evidence>
<feature type="domain" description="Major facilitator superfamily (MFS) profile" evidence="7">
    <location>
        <begin position="1"/>
        <end position="334"/>
    </location>
</feature>
<feature type="transmembrane region" description="Helical" evidence="6">
    <location>
        <begin position="274"/>
        <end position="295"/>
    </location>
</feature>
<evidence type="ECO:0000313" key="9">
    <source>
        <dbReference type="Proteomes" id="UP001310594"/>
    </source>
</evidence>
<name>A0AAN7W036_9PEZI</name>
<dbReference type="GO" id="GO:0016020">
    <property type="term" value="C:membrane"/>
    <property type="evidence" value="ECO:0007669"/>
    <property type="project" value="UniProtKB-SubCell"/>
</dbReference>
<dbReference type="InterPro" id="IPR020846">
    <property type="entry name" value="MFS_dom"/>
</dbReference>
<dbReference type="GO" id="GO:0022857">
    <property type="term" value="F:transmembrane transporter activity"/>
    <property type="evidence" value="ECO:0007669"/>
    <property type="project" value="InterPro"/>
</dbReference>
<feature type="transmembrane region" description="Helical" evidence="6">
    <location>
        <begin position="80"/>
        <end position="100"/>
    </location>
</feature>
<feature type="transmembrane region" description="Helical" evidence="6">
    <location>
        <begin position="184"/>
        <end position="205"/>
    </location>
</feature>
<dbReference type="InterPro" id="IPR011701">
    <property type="entry name" value="MFS"/>
</dbReference>
<gene>
    <name evidence="8" type="ORF">LTR97_009204</name>
</gene>
<evidence type="ECO:0000256" key="3">
    <source>
        <dbReference type="ARBA" id="ARBA00022692"/>
    </source>
</evidence>
<sequence length="643" mass="70729">MHCVCKSFGGLIVVRLLLGAFEAAVAPCLLIVTGMWYKREEQPLRIGCWYLGVGVGVVLGALVSYGFQFYEGQTFKSWQIMYLVCGLLTIVLGILIVWLLPDSPMASRLNAAEKVAAIERVRANQTGIENKTWKWHQFRETMLDVKTLLIVITILAGNIPTGATGSFSSLLIKSFGYTSKQAALLNIPSGFIQGIAVILASWAAGRGNARGIAIVCLFLPGILGGGLIAFLPIGSRYTGAQLTGIYLCGIFGPNLSVIYSWAAANYAGNTKKVTINAVILAAYGASNVMGPLTFSGATAPQYIPAKVTIMAALALAVLSTLALRTLYVLENKKRDRVAVEEGEPEHMTDVEFMDLTDQQNRTFRIPKNTLEGLPDELLVKIVYYAVQTNEGVNLGPETMRQDIGRIKREMLRPFARSPKLLAIAQSEFREEDLVYRLQLDLVRLRRIDNSETRVRARPAELRSPVDGLDIFFEDEDGLCWAGLHALRVRKLEVIIPMDTAAIHNVVVASPPDPSRLPRIVGGVTRAFPSLTSLKVRITTFSSGFGGFTTLPGRGRVWFASSRPDEVAAYFEARIRSALHAVEGCQTIRSKEVVLFQESERPSRTWRNGPLGEPFAHLDRSDFDADLSALTWQMMDLPSSCLHF</sequence>
<evidence type="ECO:0000313" key="8">
    <source>
        <dbReference type="EMBL" id="KAK5694614.1"/>
    </source>
</evidence>
<feature type="transmembrane region" description="Helical" evidence="6">
    <location>
        <begin position="49"/>
        <end position="68"/>
    </location>
</feature>
<feature type="transmembrane region" description="Helical" evidence="6">
    <location>
        <begin position="148"/>
        <end position="172"/>
    </location>
</feature>
<accession>A0AAN7W036</accession>
<keyword evidence="3 6" id="KW-0812">Transmembrane</keyword>
<dbReference type="Proteomes" id="UP001310594">
    <property type="component" value="Unassembled WGS sequence"/>
</dbReference>
<dbReference type="PANTHER" id="PTHR43791">
    <property type="entry name" value="PERMEASE-RELATED"/>
    <property type="match status" value="1"/>
</dbReference>
<keyword evidence="5 6" id="KW-0472">Membrane</keyword>
<dbReference type="PROSITE" id="PS50850">
    <property type="entry name" value="MFS"/>
    <property type="match status" value="1"/>
</dbReference>
<comment type="subcellular location">
    <subcellularLocation>
        <location evidence="1">Membrane</location>
        <topology evidence="1">Multi-pass membrane protein</topology>
    </subcellularLocation>
</comment>
<dbReference type="InterPro" id="IPR036259">
    <property type="entry name" value="MFS_trans_sf"/>
</dbReference>
<feature type="transmembrane region" description="Helical" evidence="6">
    <location>
        <begin position="211"/>
        <end position="231"/>
    </location>
</feature>
<protein>
    <recommendedName>
        <fullName evidence="7">Major facilitator superfamily (MFS) profile domain-containing protein</fullName>
    </recommendedName>
</protein>